<gene>
    <name evidence="3" type="ORF">H7F53_17480</name>
</gene>
<dbReference type="SUPFAM" id="SSF53807">
    <property type="entry name" value="Helical backbone' metal receptor"/>
    <property type="match status" value="1"/>
</dbReference>
<dbReference type="Proteomes" id="UP000551327">
    <property type="component" value="Unassembled WGS sequence"/>
</dbReference>
<evidence type="ECO:0000259" key="2">
    <source>
        <dbReference type="Pfam" id="PF01497"/>
    </source>
</evidence>
<evidence type="ECO:0000256" key="1">
    <source>
        <dbReference type="SAM" id="MobiDB-lite"/>
    </source>
</evidence>
<reference evidence="3 4" key="1">
    <citation type="submission" date="2020-08" db="EMBL/GenBank/DDBJ databases">
        <title>The genome sequence of type strain Novosphingobium piscinae KCTC 42194.</title>
        <authorList>
            <person name="Liu Y."/>
        </authorList>
    </citation>
    <scope>NUCLEOTIDE SEQUENCE [LARGE SCALE GENOMIC DNA]</scope>
    <source>
        <strain evidence="3 4">KCTC 42194</strain>
    </source>
</reference>
<comment type="caution">
    <text evidence="3">The sequence shown here is derived from an EMBL/GenBank/DDBJ whole genome shotgun (WGS) entry which is preliminary data.</text>
</comment>
<accession>A0A7X1G1M2</accession>
<sequence>MRIVRVAERRGGGSRQAPATACSLLLAAIGTLGLGGCAPSASPSAPPTPPRAGIVSLNPCSDAILVEVADPAQIRGLSAYSSDPAASSMDLALARRYPAVSGTVEEIVALRPALVVSSTFTPPATRAALARLGIALVELPIAHDVPESLAQVRRLAAVAGHPARGEALVGRITAALAAARPADRRAVPALVWQGGGIVPGEGALIVDLLRRTGFAHAPAARGLGQADYLPLERVLADPPAVILAAGGRQGEDRLLAHPVLAGLRGTHRARLDPSLLWCGGPTIIRAAARLAQVRRAVAGGAGPGEAGPGEEGVARGLRQAQAERTFVTEHDILAEPSPTPPGLSRSQATRGAGPKRTP</sequence>
<dbReference type="PANTHER" id="PTHR30535">
    <property type="entry name" value="VITAMIN B12-BINDING PROTEIN"/>
    <property type="match status" value="1"/>
</dbReference>
<feature type="domain" description="Fe/B12 periplasmic-binding" evidence="2">
    <location>
        <begin position="54"/>
        <end position="263"/>
    </location>
</feature>
<name>A0A7X1G1M2_9SPHN</name>
<proteinExistence type="predicted"/>
<keyword evidence="4" id="KW-1185">Reference proteome</keyword>
<dbReference type="RefSeq" id="WP_185680797.1">
    <property type="nucleotide sequence ID" value="NZ_JACLAX010000040.1"/>
</dbReference>
<dbReference type="Pfam" id="PF01497">
    <property type="entry name" value="Peripla_BP_2"/>
    <property type="match status" value="1"/>
</dbReference>
<dbReference type="Gene3D" id="3.40.50.1980">
    <property type="entry name" value="Nitrogenase molybdenum iron protein domain"/>
    <property type="match status" value="2"/>
</dbReference>
<organism evidence="3 4">
    <name type="scientific">Novosphingobium piscinae</name>
    <dbReference type="NCBI Taxonomy" id="1507448"/>
    <lineage>
        <taxon>Bacteria</taxon>
        <taxon>Pseudomonadati</taxon>
        <taxon>Pseudomonadota</taxon>
        <taxon>Alphaproteobacteria</taxon>
        <taxon>Sphingomonadales</taxon>
        <taxon>Sphingomonadaceae</taxon>
        <taxon>Novosphingobium</taxon>
    </lineage>
</organism>
<dbReference type="InterPro" id="IPR050902">
    <property type="entry name" value="ABC_Transporter_SBP"/>
</dbReference>
<protein>
    <submittedName>
        <fullName evidence="3">ABC transporter substrate-binding protein</fullName>
    </submittedName>
</protein>
<evidence type="ECO:0000313" key="4">
    <source>
        <dbReference type="Proteomes" id="UP000551327"/>
    </source>
</evidence>
<dbReference type="InterPro" id="IPR002491">
    <property type="entry name" value="ABC_transptr_periplasmic_BD"/>
</dbReference>
<dbReference type="EMBL" id="JACLAX010000040">
    <property type="protein sequence ID" value="MBC2670943.1"/>
    <property type="molecule type" value="Genomic_DNA"/>
</dbReference>
<feature type="region of interest" description="Disordered" evidence="1">
    <location>
        <begin position="299"/>
        <end position="358"/>
    </location>
</feature>
<dbReference type="AlphaFoldDB" id="A0A7X1G1M2"/>
<dbReference type="PANTHER" id="PTHR30535:SF35">
    <property type="entry name" value="PERIPLASMIC BINDING PROTEIN"/>
    <property type="match status" value="1"/>
</dbReference>
<evidence type="ECO:0000313" key="3">
    <source>
        <dbReference type="EMBL" id="MBC2670943.1"/>
    </source>
</evidence>
<feature type="compositionally biased region" description="Gly residues" evidence="1">
    <location>
        <begin position="299"/>
        <end position="310"/>
    </location>
</feature>